<dbReference type="Pfam" id="PF02687">
    <property type="entry name" value="FtsX"/>
    <property type="match status" value="2"/>
</dbReference>
<keyword evidence="4 6" id="KW-1133">Transmembrane helix</keyword>
<evidence type="ECO:0008006" key="11">
    <source>
        <dbReference type="Google" id="ProtNLM"/>
    </source>
</evidence>
<dbReference type="InterPro" id="IPR003838">
    <property type="entry name" value="ABC3_permease_C"/>
</dbReference>
<dbReference type="PANTHER" id="PTHR30572">
    <property type="entry name" value="MEMBRANE COMPONENT OF TRANSPORTER-RELATED"/>
    <property type="match status" value="1"/>
</dbReference>
<comment type="subcellular location">
    <subcellularLocation>
        <location evidence="1">Cell membrane</location>
        <topology evidence="1">Multi-pass membrane protein</topology>
    </subcellularLocation>
</comment>
<sequence length="804" mass="90859">MTSTKIIGLIVGYTIFIFLAEKIQHETSYDTFWKDSESIYRVGLDVQYENGKEVKSAKNFGGSSELLAKEFEGVLTQCNIGRDVVTIFNGPKQKIQNVDFVWSDPTFFSVFDRNIISSESGLLLENIHGVAISQSFAKKLFGNKNPLGKELTVNEGWKFVVDTVFEDIPGNSHMKIDVIGTFKTLFYYMRNFDNKNQVLVENPAYQYLKATPYETQRWQTPVEYRSYCYIKLDDNTSITTIEANLKNALKKVALPENLKTAEMNFIFQPLANIHLKSKLDHELSVNGDQRQVLFLSMIIIVVLLVCLINFVNLNTISTIENAKNYSIRILNGSRYIQVLRLLCIESVVFNIVALAVAITIAYYLVDSQLSINGISSFTYLILSVIVVSITALASIVPFLSVVKNKAFSVIKGGKQKLQQKWTSQKVMVTLQFSVTIVLIICTTGIYTQMQYMMDKELGFNGKQTLYSFTPMTMNQHPELSSKLTTFRNEVSALSGITSFSVSSSIPGKSINRLNNQVTELGEPRPYPVTFNQISIDNQFLKTYDISLIAGMNFASQNDWNSDEVLINETALSKMNITKASDAIGKYISIGKKNYQIRGIVEDYHHVSLHNPVTPTIYAQNINWDHSVGYYSFQLNSNAIGETMDQVSRIWNNLYPKEEFIFNFSNAAFEAQYLQDQKFNQILSYATVLALLISCIGLLGVALFNTKKRIKEIGIRKVNGAKINQILVMLNIDFIKWVVVAYVIACPIAWYALNKWLENFAYQTNLGIWIYLIAGFGALGIALLTVSWQSFIAANRNPVEALRNE</sequence>
<gene>
    <name evidence="9" type="ORF">AWE51_18575</name>
</gene>
<protein>
    <recommendedName>
        <fullName evidence="11">ABC3 transporter permease protein domain-containing protein</fullName>
    </recommendedName>
</protein>
<accession>A0A162WF20</accession>
<evidence type="ECO:0000256" key="5">
    <source>
        <dbReference type="ARBA" id="ARBA00023136"/>
    </source>
</evidence>
<proteinExistence type="predicted"/>
<dbReference type="PANTHER" id="PTHR30572:SF18">
    <property type="entry name" value="ABC-TYPE MACROLIDE FAMILY EXPORT SYSTEM PERMEASE COMPONENT 2"/>
    <property type="match status" value="1"/>
</dbReference>
<feature type="transmembrane region" description="Helical" evidence="6">
    <location>
        <begin position="725"/>
        <end position="752"/>
    </location>
</feature>
<feature type="transmembrane region" description="Helical" evidence="6">
    <location>
        <begin position="767"/>
        <end position="787"/>
    </location>
</feature>
<feature type="domain" description="MacB-like periplasmic core" evidence="8">
    <location>
        <begin position="436"/>
        <end position="604"/>
    </location>
</feature>
<dbReference type="InterPro" id="IPR025857">
    <property type="entry name" value="MacB_PCD"/>
</dbReference>
<feature type="domain" description="MacB-like periplasmic core" evidence="8">
    <location>
        <begin position="6"/>
        <end position="247"/>
    </location>
</feature>
<feature type="transmembrane region" description="Helical" evidence="6">
    <location>
        <begin position="681"/>
        <end position="704"/>
    </location>
</feature>
<evidence type="ECO:0000256" key="4">
    <source>
        <dbReference type="ARBA" id="ARBA00022989"/>
    </source>
</evidence>
<feature type="transmembrane region" description="Helical" evidence="6">
    <location>
        <begin position="377"/>
        <end position="402"/>
    </location>
</feature>
<dbReference type="GO" id="GO:0005886">
    <property type="term" value="C:plasma membrane"/>
    <property type="evidence" value="ECO:0007669"/>
    <property type="project" value="UniProtKB-SubCell"/>
</dbReference>
<feature type="transmembrane region" description="Helical" evidence="6">
    <location>
        <begin position="338"/>
        <end position="365"/>
    </location>
</feature>
<comment type="caution">
    <text evidence="9">The sequence shown here is derived from an EMBL/GenBank/DDBJ whole genome shotgun (WGS) entry which is preliminary data.</text>
</comment>
<keyword evidence="5 6" id="KW-0472">Membrane</keyword>
<dbReference type="InterPro" id="IPR050250">
    <property type="entry name" value="Macrolide_Exporter_MacB"/>
</dbReference>
<feature type="domain" description="ABC3 transporter permease C-terminal" evidence="7">
    <location>
        <begin position="297"/>
        <end position="403"/>
    </location>
</feature>
<evidence type="ECO:0000256" key="1">
    <source>
        <dbReference type="ARBA" id="ARBA00004651"/>
    </source>
</evidence>
<keyword evidence="10" id="KW-1185">Reference proteome</keyword>
<evidence type="ECO:0000259" key="7">
    <source>
        <dbReference type="Pfam" id="PF02687"/>
    </source>
</evidence>
<keyword evidence="2" id="KW-1003">Cell membrane</keyword>
<dbReference type="AlphaFoldDB" id="A0A162WF20"/>
<evidence type="ECO:0000256" key="3">
    <source>
        <dbReference type="ARBA" id="ARBA00022692"/>
    </source>
</evidence>
<feature type="transmembrane region" description="Helical" evidence="6">
    <location>
        <begin position="426"/>
        <end position="446"/>
    </location>
</feature>
<evidence type="ECO:0000256" key="2">
    <source>
        <dbReference type="ARBA" id="ARBA00022475"/>
    </source>
</evidence>
<evidence type="ECO:0000313" key="10">
    <source>
        <dbReference type="Proteomes" id="UP000076715"/>
    </source>
</evidence>
<dbReference type="STRING" id="1642818.AWE51_18575"/>
<name>A0A162WF20_9FLAO</name>
<evidence type="ECO:0000313" key="9">
    <source>
        <dbReference type="EMBL" id="KZS38052.1"/>
    </source>
</evidence>
<feature type="domain" description="ABC3 transporter permease C-terminal" evidence="7">
    <location>
        <begin position="686"/>
        <end position="797"/>
    </location>
</feature>
<keyword evidence="3 6" id="KW-0812">Transmembrane</keyword>
<reference evidence="9 10" key="1">
    <citation type="submission" date="2016-01" db="EMBL/GenBank/DDBJ databases">
        <title>The draft genome sequence of Aquimarina sp. RZW4-3-2.</title>
        <authorList>
            <person name="Wang Y."/>
        </authorList>
    </citation>
    <scope>NUCLEOTIDE SEQUENCE [LARGE SCALE GENOMIC DNA]</scope>
    <source>
        <strain evidence="9 10">RZW4-3-2</strain>
    </source>
</reference>
<feature type="transmembrane region" description="Helical" evidence="6">
    <location>
        <begin position="292"/>
        <end position="317"/>
    </location>
</feature>
<organism evidence="9 10">
    <name type="scientific">Aquimarina aggregata</name>
    <dbReference type="NCBI Taxonomy" id="1642818"/>
    <lineage>
        <taxon>Bacteria</taxon>
        <taxon>Pseudomonadati</taxon>
        <taxon>Bacteroidota</taxon>
        <taxon>Flavobacteriia</taxon>
        <taxon>Flavobacteriales</taxon>
        <taxon>Flavobacteriaceae</taxon>
        <taxon>Aquimarina</taxon>
    </lineage>
</organism>
<dbReference type="GO" id="GO:0022857">
    <property type="term" value="F:transmembrane transporter activity"/>
    <property type="evidence" value="ECO:0007669"/>
    <property type="project" value="TreeGrafter"/>
</dbReference>
<evidence type="ECO:0000259" key="8">
    <source>
        <dbReference type="Pfam" id="PF12704"/>
    </source>
</evidence>
<dbReference type="EMBL" id="LQRT01000060">
    <property type="protein sequence ID" value="KZS38052.1"/>
    <property type="molecule type" value="Genomic_DNA"/>
</dbReference>
<evidence type="ECO:0000256" key="6">
    <source>
        <dbReference type="SAM" id="Phobius"/>
    </source>
</evidence>
<dbReference type="Proteomes" id="UP000076715">
    <property type="component" value="Unassembled WGS sequence"/>
</dbReference>
<dbReference type="Pfam" id="PF12704">
    <property type="entry name" value="MacB_PCD"/>
    <property type="match status" value="2"/>
</dbReference>